<dbReference type="PANTHER" id="PTHR11955">
    <property type="entry name" value="FATTY ACID BINDING PROTEIN"/>
    <property type="match status" value="1"/>
</dbReference>
<evidence type="ECO:0000256" key="1">
    <source>
        <dbReference type="ARBA" id="ARBA00008390"/>
    </source>
</evidence>
<dbReference type="EMBL" id="CAIIXF020000012">
    <property type="protein sequence ID" value="CAH1800871.1"/>
    <property type="molecule type" value="Genomic_DNA"/>
</dbReference>
<evidence type="ECO:0000313" key="5">
    <source>
        <dbReference type="Proteomes" id="UP000749559"/>
    </source>
</evidence>
<evidence type="ECO:0000259" key="3">
    <source>
        <dbReference type="Pfam" id="PF00061"/>
    </source>
</evidence>
<evidence type="ECO:0000256" key="2">
    <source>
        <dbReference type="ARBA" id="ARBA00023121"/>
    </source>
</evidence>
<dbReference type="Proteomes" id="UP000749559">
    <property type="component" value="Unassembled WGS sequence"/>
</dbReference>
<dbReference type="InterPro" id="IPR000463">
    <property type="entry name" value="Fatty_acid-bd"/>
</dbReference>
<comment type="caution">
    <text evidence="4">The sequence shown here is derived from an EMBL/GenBank/DDBJ whole genome shotgun (WGS) entry which is preliminary data.</text>
</comment>
<keyword evidence="2" id="KW-0446">Lipid-binding</keyword>
<dbReference type="SUPFAM" id="SSF50814">
    <property type="entry name" value="Lipocalins"/>
    <property type="match status" value="1"/>
</dbReference>
<dbReference type="OrthoDB" id="354351at2759"/>
<dbReference type="InterPro" id="IPR031259">
    <property type="entry name" value="ILBP"/>
</dbReference>
<dbReference type="CDD" id="cd00742">
    <property type="entry name" value="FABP"/>
    <property type="match status" value="1"/>
</dbReference>
<protein>
    <recommendedName>
        <fullName evidence="3">Lipocalin/cytosolic fatty-acid binding domain-containing protein</fullName>
    </recommendedName>
</protein>
<dbReference type="Gene3D" id="2.40.128.20">
    <property type="match status" value="1"/>
</dbReference>
<dbReference type="Pfam" id="PF00061">
    <property type="entry name" value="Lipocalin"/>
    <property type="match status" value="1"/>
</dbReference>
<accession>A0A8J1Y9S0</accession>
<evidence type="ECO:0000313" key="4">
    <source>
        <dbReference type="EMBL" id="CAH1800871.1"/>
    </source>
</evidence>
<name>A0A8J1Y9S0_OWEFU</name>
<feature type="domain" description="Lipocalin/cytosolic fatty-acid binding" evidence="3">
    <location>
        <begin position="6"/>
        <end position="131"/>
    </location>
</feature>
<comment type="similarity">
    <text evidence="1">Belongs to the calycin superfamily. Fatty-acid binding protein (FABP) family.</text>
</comment>
<gene>
    <name evidence="4" type="ORF">OFUS_LOCUS24709</name>
</gene>
<dbReference type="PRINTS" id="PR00178">
    <property type="entry name" value="FATTYACIDBP"/>
</dbReference>
<keyword evidence="5" id="KW-1185">Reference proteome</keyword>
<proteinExistence type="inferred from homology"/>
<organism evidence="4 5">
    <name type="scientific">Owenia fusiformis</name>
    <name type="common">Polychaete worm</name>
    <dbReference type="NCBI Taxonomy" id="6347"/>
    <lineage>
        <taxon>Eukaryota</taxon>
        <taxon>Metazoa</taxon>
        <taxon>Spiralia</taxon>
        <taxon>Lophotrochozoa</taxon>
        <taxon>Annelida</taxon>
        <taxon>Polychaeta</taxon>
        <taxon>Sedentaria</taxon>
        <taxon>Canalipalpata</taxon>
        <taxon>Sabellida</taxon>
        <taxon>Oweniida</taxon>
        <taxon>Oweniidae</taxon>
        <taxon>Owenia</taxon>
    </lineage>
</organism>
<dbReference type="InterPro" id="IPR000566">
    <property type="entry name" value="Lipocln_cytosolic_FA-bd_dom"/>
</dbReference>
<reference evidence="4" key="1">
    <citation type="submission" date="2022-03" db="EMBL/GenBank/DDBJ databases">
        <authorList>
            <person name="Martin C."/>
        </authorList>
    </citation>
    <scope>NUCLEOTIDE SEQUENCE</scope>
</reference>
<dbReference type="AlphaFoldDB" id="A0A8J1Y9S0"/>
<sequence length="133" mass="15151">MPDDFNGVWKLVRNENLDDFLKEIGMNMVFRKVAGTLSPTVTITQDGDKFTIKSVSSVRTEEYSWAIGEPFEQKFEGKMYKCLARWEGKKLVVAAQAIEEGGKPLTLTRENQGDEHVQTLECNGKVAKRFFKK</sequence>
<dbReference type="GO" id="GO:0008289">
    <property type="term" value="F:lipid binding"/>
    <property type="evidence" value="ECO:0007669"/>
    <property type="project" value="UniProtKB-KW"/>
</dbReference>
<dbReference type="InterPro" id="IPR012674">
    <property type="entry name" value="Calycin"/>
</dbReference>